<dbReference type="Proteomes" id="UP001482620">
    <property type="component" value="Unassembled WGS sequence"/>
</dbReference>
<protein>
    <submittedName>
        <fullName evidence="1">Uncharacterized protein</fullName>
    </submittedName>
</protein>
<evidence type="ECO:0000313" key="2">
    <source>
        <dbReference type="Proteomes" id="UP001482620"/>
    </source>
</evidence>
<evidence type="ECO:0000313" key="1">
    <source>
        <dbReference type="EMBL" id="MEQ2231774.1"/>
    </source>
</evidence>
<proteinExistence type="predicted"/>
<reference evidence="1 2" key="1">
    <citation type="submission" date="2021-06" db="EMBL/GenBank/DDBJ databases">
        <authorList>
            <person name="Palmer J.M."/>
        </authorList>
    </citation>
    <scope>NUCLEOTIDE SEQUENCE [LARGE SCALE GENOMIC DNA]</scope>
    <source>
        <strain evidence="2">if_2019</strain>
        <tissue evidence="1">Muscle</tissue>
    </source>
</reference>
<name>A0ABV0TG22_9TELE</name>
<gene>
    <name evidence="1" type="ORF">ILYODFUR_004094</name>
</gene>
<organism evidence="1 2">
    <name type="scientific">Ilyodon furcidens</name>
    <name type="common">goldbreast splitfin</name>
    <dbReference type="NCBI Taxonomy" id="33524"/>
    <lineage>
        <taxon>Eukaryota</taxon>
        <taxon>Metazoa</taxon>
        <taxon>Chordata</taxon>
        <taxon>Craniata</taxon>
        <taxon>Vertebrata</taxon>
        <taxon>Euteleostomi</taxon>
        <taxon>Actinopterygii</taxon>
        <taxon>Neopterygii</taxon>
        <taxon>Teleostei</taxon>
        <taxon>Neoteleostei</taxon>
        <taxon>Acanthomorphata</taxon>
        <taxon>Ovalentaria</taxon>
        <taxon>Atherinomorphae</taxon>
        <taxon>Cyprinodontiformes</taxon>
        <taxon>Goodeidae</taxon>
        <taxon>Ilyodon</taxon>
    </lineage>
</organism>
<keyword evidence="2" id="KW-1185">Reference proteome</keyword>
<comment type="caution">
    <text evidence="1">The sequence shown here is derived from an EMBL/GenBank/DDBJ whole genome shotgun (WGS) entry which is preliminary data.</text>
</comment>
<dbReference type="EMBL" id="JAHRIQ010034975">
    <property type="protein sequence ID" value="MEQ2231774.1"/>
    <property type="molecule type" value="Genomic_DNA"/>
</dbReference>
<sequence>MKFPGKSLMASHIKDWRIVITEGPLHVRLLFVLLGDWDKDHSHHENHQAYGEQGWSQDVGDLLALAGKVQAADDDATGQEASPGGHEVNGEPEDFTCFLWGVRGPEGLASRQSENCARCMARGCQLILGLGKCALSQGDVLWAAWHDLLGDSVEV</sequence>
<accession>A0ABV0TG22</accession>